<dbReference type="Pfam" id="PF14598">
    <property type="entry name" value="PAS_11"/>
    <property type="match status" value="1"/>
</dbReference>
<evidence type="ECO:0008006" key="3">
    <source>
        <dbReference type="Google" id="ProtNLM"/>
    </source>
</evidence>
<comment type="caution">
    <text evidence="1">The sequence shown here is derived from an EMBL/GenBank/DDBJ whole genome shotgun (WGS) entry which is preliminary data.</text>
</comment>
<dbReference type="OrthoDB" id="7788762at2759"/>
<proteinExistence type="predicted"/>
<evidence type="ECO:0000313" key="2">
    <source>
        <dbReference type="Proteomes" id="UP000605970"/>
    </source>
</evidence>
<dbReference type="EMBL" id="JABEBT010000047">
    <property type="protein sequence ID" value="KAF7635067.1"/>
    <property type="molecule type" value="Genomic_DNA"/>
</dbReference>
<organism evidence="1 2">
    <name type="scientific">Meloidogyne graminicola</name>
    <dbReference type="NCBI Taxonomy" id="189291"/>
    <lineage>
        <taxon>Eukaryota</taxon>
        <taxon>Metazoa</taxon>
        <taxon>Ecdysozoa</taxon>
        <taxon>Nematoda</taxon>
        <taxon>Chromadorea</taxon>
        <taxon>Rhabditida</taxon>
        <taxon>Tylenchina</taxon>
        <taxon>Tylenchomorpha</taxon>
        <taxon>Tylenchoidea</taxon>
        <taxon>Meloidogynidae</taxon>
        <taxon>Meloidogyninae</taxon>
        <taxon>Meloidogyne</taxon>
    </lineage>
</organism>
<dbReference type="InterPro" id="IPR035965">
    <property type="entry name" value="PAS-like_dom_sf"/>
</dbReference>
<evidence type="ECO:0000313" key="1">
    <source>
        <dbReference type="EMBL" id="KAF7635067.1"/>
    </source>
</evidence>
<dbReference type="SUPFAM" id="SSF55785">
    <property type="entry name" value="PYP-like sensor domain (PAS domain)"/>
    <property type="match status" value="1"/>
</dbReference>
<dbReference type="AlphaFoldDB" id="A0A8S9ZNH4"/>
<accession>A0A8S9ZNH4</accession>
<sequence length="312" mass="36665">MDIRLDDPIIKSKHSLDMKINSMDIRLRQILEINENNNNDYLLSNNSSNEINISRYTSRSFYNFIHPSDVKYFSESHEMVIKSCSSGLMIYRLISTKSKNIYYIQTSFRLFFKNSKPDSIGANHRILTEVDGESLLEKRNNNIKSKFLSFDDILLQSPRIFQQTQTINLQQQQQLPIRTELLNNNNLLLFKEKENKNELNNLSSFKNNKIPKITTLNISQQINNKKQKNKNKIIKKLISTNKNNEKSDEEKDFLNNNKTIINYEENLNNLKINNNFTINQQQQQQLENLSTSQNFNNSIITNKNEMLITSKK</sequence>
<dbReference type="Gene3D" id="3.30.450.20">
    <property type="entry name" value="PAS domain"/>
    <property type="match status" value="1"/>
</dbReference>
<gene>
    <name evidence="1" type="ORF">Mgra_00005508</name>
</gene>
<dbReference type="Proteomes" id="UP000605970">
    <property type="component" value="Unassembled WGS sequence"/>
</dbReference>
<reference evidence="1" key="1">
    <citation type="journal article" date="2020" name="Ecol. Evol.">
        <title>Genome structure and content of the rice root-knot nematode (Meloidogyne graminicola).</title>
        <authorList>
            <person name="Phan N.T."/>
            <person name="Danchin E.G.J."/>
            <person name="Klopp C."/>
            <person name="Perfus-Barbeoch L."/>
            <person name="Kozlowski D.K."/>
            <person name="Koutsovoulos G.D."/>
            <person name="Lopez-Roques C."/>
            <person name="Bouchez O."/>
            <person name="Zahm M."/>
            <person name="Besnard G."/>
            <person name="Bellafiore S."/>
        </authorList>
    </citation>
    <scope>NUCLEOTIDE SEQUENCE</scope>
    <source>
        <strain evidence="1">VN-18</strain>
    </source>
</reference>
<keyword evidence="2" id="KW-1185">Reference proteome</keyword>
<name>A0A8S9ZNH4_9BILA</name>
<protein>
    <recommendedName>
        <fullName evidence="3">PAS domain-containing protein</fullName>
    </recommendedName>
</protein>